<reference evidence="2" key="1">
    <citation type="journal article" date="2024" name="Proc. Natl. Acad. Sci. U.S.A.">
        <title>Extraordinary preservation of gene collinearity over three hundred million years revealed in homosporous lycophytes.</title>
        <authorList>
            <person name="Li C."/>
            <person name="Wickell D."/>
            <person name="Kuo L.Y."/>
            <person name="Chen X."/>
            <person name="Nie B."/>
            <person name="Liao X."/>
            <person name="Peng D."/>
            <person name="Ji J."/>
            <person name="Jenkins J."/>
            <person name="Williams M."/>
            <person name="Shu S."/>
            <person name="Plott C."/>
            <person name="Barry K."/>
            <person name="Rajasekar S."/>
            <person name="Grimwood J."/>
            <person name="Han X."/>
            <person name="Sun S."/>
            <person name="Hou Z."/>
            <person name="He W."/>
            <person name="Dai G."/>
            <person name="Sun C."/>
            <person name="Schmutz J."/>
            <person name="Leebens-Mack J.H."/>
            <person name="Li F.W."/>
            <person name="Wang L."/>
        </authorList>
    </citation>
    <scope>NUCLEOTIDE SEQUENCE [LARGE SCALE GENOMIC DNA]</scope>
    <source>
        <strain evidence="2">cv. PW_Plant_1</strain>
    </source>
</reference>
<evidence type="ECO:0000313" key="2">
    <source>
        <dbReference type="Proteomes" id="UP001162992"/>
    </source>
</evidence>
<protein>
    <submittedName>
        <fullName evidence="1">Uncharacterized protein</fullName>
    </submittedName>
</protein>
<evidence type="ECO:0000313" key="1">
    <source>
        <dbReference type="EMBL" id="KAJ7522869.1"/>
    </source>
</evidence>
<sequence>MENKRLASGGGGWGWRRPFSSEGTWQRYALKMIQKAGSACKHLKFLYTGLDPPPANSLQFICLKFSFFKTVTTDTLSNLSQNLCPPQVVPGRKKKPYVGTREGSLRKRRNISQRQILSAAENEVLVQSLIPVAHQVMKAREIFVSGVSELMKVIQVKACRCCSEIHVGRIGHHIKTCEGPNNGPRNGCHDWVDAEVDKVVVPVKSYHIKDRSARPVEHDKRFYYKRIPSTVELCIQAGVNIPEHLTLRRRPIGAILADVQELREVSKEIIQNNDLEMNEASGMTDVGSKFREYEKGSPAAESSLCICEFREPPNFQLPEIKALDDIGLWQVGKSRHEAASNEKLTQFSNVLETDTRVTAERTLEAWTILRIGVRKLMRKYSVKVCGYCPEVHVGPVGHKVRLCKAYKHQMRGGHHGWQQAGLHDIIPHQYVWHVPDVNGPPLTHELRKYYGQVPAVVELCVQAGARVPDLWRPYMRLDVAIPDLEECNVVV</sequence>
<comment type="caution">
    <text evidence="1">The sequence shown here is derived from an EMBL/GenBank/DDBJ whole genome shotgun (WGS) entry which is preliminary data.</text>
</comment>
<organism evidence="1 2">
    <name type="scientific">Diphasiastrum complanatum</name>
    <name type="common">Issler's clubmoss</name>
    <name type="synonym">Lycopodium complanatum</name>
    <dbReference type="NCBI Taxonomy" id="34168"/>
    <lineage>
        <taxon>Eukaryota</taxon>
        <taxon>Viridiplantae</taxon>
        <taxon>Streptophyta</taxon>
        <taxon>Embryophyta</taxon>
        <taxon>Tracheophyta</taxon>
        <taxon>Lycopodiopsida</taxon>
        <taxon>Lycopodiales</taxon>
        <taxon>Lycopodiaceae</taxon>
        <taxon>Lycopodioideae</taxon>
        <taxon>Diphasiastrum</taxon>
    </lineage>
</organism>
<dbReference type="EMBL" id="CM055109">
    <property type="protein sequence ID" value="KAJ7522869.1"/>
    <property type="molecule type" value="Genomic_DNA"/>
</dbReference>
<dbReference type="Proteomes" id="UP001162992">
    <property type="component" value="Chromosome 18"/>
</dbReference>
<accession>A0ACC2AZB0</accession>
<name>A0ACC2AZB0_DIPCM</name>
<gene>
    <name evidence="1" type="ORF">O6H91_18G030000</name>
</gene>
<keyword evidence="2" id="KW-1185">Reference proteome</keyword>
<proteinExistence type="predicted"/>